<name>A0AAQ3PEC4_VIGMU</name>
<sequence length="117" mass="13609">MRILPNKLVMFILKETESVYMDTFKEKYRQNITVTIPSKLSPTTQNHVYLGLDHIQWNNKWEKIGFRKKEFVLVGPTPGNPCIIHPPSICLQHEVSFLPLLYYAVFWTNIPSISTCA</sequence>
<evidence type="ECO:0000313" key="1">
    <source>
        <dbReference type="EMBL" id="WVZ26331.1"/>
    </source>
</evidence>
<organism evidence="1 2">
    <name type="scientific">Vigna mungo</name>
    <name type="common">Black gram</name>
    <name type="synonym">Phaseolus mungo</name>
    <dbReference type="NCBI Taxonomy" id="3915"/>
    <lineage>
        <taxon>Eukaryota</taxon>
        <taxon>Viridiplantae</taxon>
        <taxon>Streptophyta</taxon>
        <taxon>Embryophyta</taxon>
        <taxon>Tracheophyta</taxon>
        <taxon>Spermatophyta</taxon>
        <taxon>Magnoliopsida</taxon>
        <taxon>eudicotyledons</taxon>
        <taxon>Gunneridae</taxon>
        <taxon>Pentapetalae</taxon>
        <taxon>rosids</taxon>
        <taxon>fabids</taxon>
        <taxon>Fabales</taxon>
        <taxon>Fabaceae</taxon>
        <taxon>Papilionoideae</taxon>
        <taxon>50 kb inversion clade</taxon>
        <taxon>NPAAA clade</taxon>
        <taxon>indigoferoid/millettioid clade</taxon>
        <taxon>Phaseoleae</taxon>
        <taxon>Vigna</taxon>
    </lineage>
</organism>
<proteinExistence type="predicted"/>
<accession>A0AAQ3PEC4</accession>
<evidence type="ECO:0000313" key="2">
    <source>
        <dbReference type="Proteomes" id="UP001374535"/>
    </source>
</evidence>
<reference evidence="1 2" key="1">
    <citation type="journal article" date="2023" name="Life. Sci Alliance">
        <title>Evolutionary insights into 3D genome organization and epigenetic landscape of Vigna mungo.</title>
        <authorList>
            <person name="Junaid A."/>
            <person name="Singh B."/>
            <person name="Bhatia S."/>
        </authorList>
    </citation>
    <scope>NUCLEOTIDE SEQUENCE [LARGE SCALE GENOMIC DNA]</scope>
    <source>
        <strain evidence="1">Urdbean</strain>
    </source>
</reference>
<gene>
    <name evidence="1" type="ORF">V8G54_004875</name>
</gene>
<keyword evidence="2" id="KW-1185">Reference proteome</keyword>
<dbReference type="AlphaFoldDB" id="A0AAQ3PEC4"/>
<dbReference type="EMBL" id="CP144700">
    <property type="protein sequence ID" value="WVZ26331.1"/>
    <property type="molecule type" value="Genomic_DNA"/>
</dbReference>
<protein>
    <submittedName>
        <fullName evidence="1">Uncharacterized protein</fullName>
    </submittedName>
</protein>
<dbReference type="Proteomes" id="UP001374535">
    <property type="component" value="Chromosome 1"/>
</dbReference>